<proteinExistence type="inferred from homology"/>
<keyword evidence="1 3" id="KW-0547">Nucleotide-binding</keyword>
<keyword evidence="6" id="KW-1185">Reference proteome</keyword>
<keyword evidence="3" id="KW-0963">Cytoplasm</keyword>
<gene>
    <name evidence="3 5" type="primary">coaE</name>
    <name evidence="5" type="ORF">ACE1CA_20110</name>
</gene>
<dbReference type="HAMAP" id="MF_00376">
    <property type="entry name" value="Dephospho_CoA_kinase"/>
    <property type="match status" value="1"/>
</dbReference>
<dbReference type="NCBIfam" id="TIGR00152">
    <property type="entry name" value="dephospho-CoA kinase"/>
    <property type="match status" value="1"/>
</dbReference>
<reference evidence="5 6" key="1">
    <citation type="submission" date="2024-09" db="EMBL/GenBank/DDBJ databases">
        <title>Floridaenema gen nov. (Aerosakkonemataceae, Aerosakkonematales ord. nov., Cyanobacteria) from benthic tropical and subtropical fresh waters, with the description of four new species.</title>
        <authorList>
            <person name="Moretto J.A."/>
            <person name="Berthold D.E."/>
            <person name="Lefler F.W."/>
            <person name="Huang I.-S."/>
            <person name="Laughinghouse H. IV."/>
        </authorList>
    </citation>
    <scope>NUCLEOTIDE SEQUENCE [LARGE SCALE GENOMIC DNA]</scope>
    <source>
        <strain evidence="5 6">BLCC-F167</strain>
    </source>
</reference>
<comment type="function">
    <text evidence="3">Catalyzes the phosphorylation of the 3'-hydroxyl group of dephosphocoenzyme A to form coenzyme A.</text>
</comment>
<comment type="caution">
    <text evidence="5">The sequence shown here is derived from an EMBL/GenBank/DDBJ whole genome shotgun (WGS) entry which is preliminary data.</text>
</comment>
<dbReference type="EMBL" id="JBHFNT010000178">
    <property type="protein sequence ID" value="MFB2836839.1"/>
    <property type="molecule type" value="Genomic_DNA"/>
</dbReference>
<comment type="subcellular location">
    <subcellularLocation>
        <location evidence="3">Cytoplasm</location>
    </subcellularLocation>
</comment>
<sequence length="196" mass="22204">MMNQRKIGLTGGISTGKTTVSNYLANTYHLPILDADIYAREAVQIGSPILQKIAQHYGTEILLPDGTLNRQKLGEIVFSSNEERIWLEQQIHPYVRQRFAEAMNQLPSNSTVILVIPLLFEAKLTNLVTEIWVVFVDEQQQIERLMQRNNLTLEQAKTRINSQMPLAEKCQKADVVLDNSGSLEHLYQQIDAALTS</sequence>
<comment type="catalytic activity">
    <reaction evidence="3">
        <text>3'-dephospho-CoA + ATP = ADP + CoA + H(+)</text>
        <dbReference type="Rhea" id="RHEA:18245"/>
        <dbReference type="ChEBI" id="CHEBI:15378"/>
        <dbReference type="ChEBI" id="CHEBI:30616"/>
        <dbReference type="ChEBI" id="CHEBI:57287"/>
        <dbReference type="ChEBI" id="CHEBI:57328"/>
        <dbReference type="ChEBI" id="CHEBI:456216"/>
        <dbReference type="EC" id="2.7.1.24"/>
    </reaction>
</comment>
<dbReference type="PANTHER" id="PTHR10695:SF46">
    <property type="entry name" value="BIFUNCTIONAL COENZYME A SYNTHASE-RELATED"/>
    <property type="match status" value="1"/>
</dbReference>
<dbReference type="PANTHER" id="PTHR10695">
    <property type="entry name" value="DEPHOSPHO-COA KINASE-RELATED"/>
    <property type="match status" value="1"/>
</dbReference>
<keyword evidence="3" id="KW-0173">Coenzyme A biosynthesis</keyword>
<dbReference type="Proteomes" id="UP001576780">
    <property type="component" value="Unassembled WGS sequence"/>
</dbReference>
<dbReference type="SUPFAM" id="SSF52540">
    <property type="entry name" value="P-loop containing nucleoside triphosphate hydrolases"/>
    <property type="match status" value="1"/>
</dbReference>
<keyword evidence="3 5" id="KW-0808">Transferase</keyword>
<keyword evidence="3 5" id="KW-0418">Kinase</keyword>
<dbReference type="RefSeq" id="WP_413279206.1">
    <property type="nucleotide sequence ID" value="NZ_JBHFNT010000178.1"/>
</dbReference>
<dbReference type="Gene3D" id="3.40.50.300">
    <property type="entry name" value="P-loop containing nucleotide triphosphate hydrolases"/>
    <property type="match status" value="1"/>
</dbReference>
<keyword evidence="2 3" id="KW-0067">ATP-binding</keyword>
<dbReference type="CDD" id="cd02022">
    <property type="entry name" value="DPCK"/>
    <property type="match status" value="1"/>
</dbReference>
<dbReference type="EC" id="2.7.1.24" evidence="3 4"/>
<dbReference type="Pfam" id="PF01121">
    <property type="entry name" value="CoaE"/>
    <property type="match status" value="1"/>
</dbReference>
<comment type="similarity">
    <text evidence="3">Belongs to the CoaE family.</text>
</comment>
<name>A0ABV4WP27_9CYAN</name>
<comment type="pathway">
    <text evidence="3">Cofactor biosynthesis; coenzyme A biosynthesis; CoA from (R)-pantothenate: step 5/5.</text>
</comment>
<evidence type="ECO:0000313" key="6">
    <source>
        <dbReference type="Proteomes" id="UP001576780"/>
    </source>
</evidence>
<accession>A0ABV4WP27</accession>
<evidence type="ECO:0000256" key="3">
    <source>
        <dbReference type="HAMAP-Rule" id="MF_00376"/>
    </source>
</evidence>
<feature type="binding site" evidence="3">
    <location>
        <begin position="14"/>
        <end position="19"/>
    </location>
    <ligand>
        <name>ATP</name>
        <dbReference type="ChEBI" id="CHEBI:30616"/>
    </ligand>
</feature>
<protein>
    <recommendedName>
        <fullName evidence="3 4">Dephospho-CoA kinase</fullName>
        <ecNumber evidence="3 4">2.7.1.24</ecNumber>
    </recommendedName>
    <alternativeName>
        <fullName evidence="3">Dephosphocoenzyme A kinase</fullName>
    </alternativeName>
</protein>
<evidence type="ECO:0000313" key="5">
    <source>
        <dbReference type="EMBL" id="MFB2836839.1"/>
    </source>
</evidence>
<dbReference type="PROSITE" id="PS51219">
    <property type="entry name" value="DPCK"/>
    <property type="match status" value="1"/>
</dbReference>
<dbReference type="InterPro" id="IPR027417">
    <property type="entry name" value="P-loop_NTPase"/>
</dbReference>
<dbReference type="GO" id="GO:0004140">
    <property type="term" value="F:dephospho-CoA kinase activity"/>
    <property type="evidence" value="ECO:0007669"/>
    <property type="project" value="UniProtKB-EC"/>
</dbReference>
<dbReference type="InterPro" id="IPR001977">
    <property type="entry name" value="Depp_CoAkinase"/>
</dbReference>
<evidence type="ECO:0000256" key="4">
    <source>
        <dbReference type="NCBIfam" id="TIGR00152"/>
    </source>
</evidence>
<evidence type="ECO:0000256" key="2">
    <source>
        <dbReference type="ARBA" id="ARBA00022840"/>
    </source>
</evidence>
<evidence type="ECO:0000256" key="1">
    <source>
        <dbReference type="ARBA" id="ARBA00022741"/>
    </source>
</evidence>
<organism evidence="5 6">
    <name type="scientific">Floridaenema evergladense BLCC-F167</name>
    <dbReference type="NCBI Taxonomy" id="3153639"/>
    <lineage>
        <taxon>Bacteria</taxon>
        <taxon>Bacillati</taxon>
        <taxon>Cyanobacteriota</taxon>
        <taxon>Cyanophyceae</taxon>
        <taxon>Oscillatoriophycideae</taxon>
        <taxon>Aerosakkonematales</taxon>
        <taxon>Aerosakkonemataceae</taxon>
        <taxon>Floridanema</taxon>
        <taxon>Floridanema evergladense</taxon>
    </lineage>
</organism>